<accession>A0ABD3A2M7</accession>
<reference evidence="1 2" key="1">
    <citation type="submission" date="2024-11" db="EMBL/GenBank/DDBJ databases">
        <title>A near-complete genome assembly of Cinchona calisaya.</title>
        <authorList>
            <person name="Lian D.C."/>
            <person name="Zhao X.W."/>
            <person name="Wei L."/>
        </authorList>
    </citation>
    <scope>NUCLEOTIDE SEQUENCE [LARGE SCALE GENOMIC DNA]</scope>
    <source>
        <tissue evidence="1">Nenye</tissue>
    </source>
</reference>
<dbReference type="AlphaFoldDB" id="A0ABD3A2M7"/>
<evidence type="ECO:0000313" key="1">
    <source>
        <dbReference type="EMBL" id="KAL3525206.1"/>
    </source>
</evidence>
<comment type="caution">
    <text evidence="1">The sequence shown here is derived from an EMBL/GenBank/DDBJ whole genome shotgun (WGS) entry which is preliminary data.</text>
</comment>
<keyword evidence="2" id="KW-1185">Reference proteome</keyword>
<organism evidence="1 2">
    <name type="scientific">Cinchona calisaya</name>
    <dbReference type="NCBI Taxonomy" id="153742"/>
    <lineage>
        <taxon>Eukaryota</taxon>
        <taxon>Viridiplantae</taxon>
        <taxon>Streptophyta</taxon>
        <taxon>Embryophyta</taxon>
        <taxon>Tracheophyta</taxon>
        <taxon>Spermatophyta</taxon>
        <taxon>Magnoliopsida</taxon>
        <taxon>eudicotyledons</taxon>
        <taxon>Gunneridae</taxon>
        <taxon>Pentapetalae</taxon>
        <taxon>asterids</taxon>
        <taxon>lamiids</taxon>
        <taxon>Gentianales</taxon>
        <taxon>Rubiaceae</taxon>
        <taxon>Cinchonoideae</taxon>
        <taxon>Cinchoneae</taxon>
        <taxon>Cinchona</taxon>
    </lineage>
</organism>
<sequence>MEAPLEPLNLANDGLDTAVEGMVVAKAIFTAQETTTATFNQRESTTAIPHHRATAQMQSSAMQNFNVDAVAASRPISSVAATTSRCQGAVTTPLEGKNICIVPVVIDDTNAVAASLHFQLIHTSKIKQPLCTTSLQLFLIVMKLLQFQEVLLLENLPMVLRLVSWRRYIL</sequence>
<dbReference type="EMBL" id="JBJUIK010000006">
    <property type="protein sequence ID" value="KAL3525206.1"/>
    <property type="molecule type" value="Genomic_DNA"/>
</dbReference>
<dbReference type="Proteomes" id="UP001630127">
    <property type="component" value="Unassembled WGS sequence"/>
</dbReference>
<proteinExistence type="predicted"/>
<name>A0ABD3A2M7_9GENT</name>
<evidence type="ECO:0000313" key="2">
    <source>
        <dbReference type="Proteomes" id="UP001630127"/>
    </source>
</evidence>
<protein>
    <submittedName>
        <fullName evidence="1">Uncharacterized protein</fullName>
    </submittedName>
</protein>
<gene>
    <name evidence="1" type="ORF">ACH5RR_013578</name>
</gene>